<keyword evidence="1 4" id="KW-0963">Cytoplasm</keyword>
<keyword evidence="6" id="KW-0969">Cilium</keyword>
<evidence type="ECO:0000256" key="2">
    <source>
        <dbReference type="ARBA" id="ARBA00022795"/>
    </source>
</evidence>
<proteinExistence type="inferred from homology"/>
<dbReference type="PANTHER" id="PTHR39190">
    <property type="entry name" value="FLAGELLAR ASSEMBLY FACTOR FLIW"/>
    <property type="match status" value="1"/>
</dbReference>
<protein>
    <recommendedName>
        <fullName evidence="4">Flagellar assembly factor FliW</fullName>
    </recommendedName>
</protein>
<dbReference type="GO" id="GO:0044780">
    <property type="term" value="P:bacterial-type flagellum assembly"/>
    <property type="evidence" value="ECO:0007669"/>
    <property type="project" value="UniProtKB-UniRule"/>
</dbReference>
<keyword evidence="6" id="KW-0966">Cell projection</keyword>
<accession>A0A6V8LWN9</accession>
<dbReference type="AlphaFoldDB" id="A0A6V8LWN9"/>
<dbReference type="NCBIfam" id="NF009793">
    <property type="entry name" value="PRK13285.1-1"/>
    <property type="match status" value="1"/>
</dbReference>
<keyword evidence="4" id="KW-0143">Chaperone</keyword>
<dbReference type="PANTHER" id="PTHR39190:SF1">
    <property type="entry name" value="FLAGELLAR ASSEMBLY FACTOR FLIW"/>
    <property type="match status" value="1"/>
</dbReference>
<reference evidence="6 7" key="2">
    <citation type="submission" date="2020-05" db="EMBL/GenBank/DDBJ databases">
        <title>Draft genome sequence of Desulfovibrio sp. strainFSS-1.</title>
        <authorList>
            <person name="Shimoshige H."/>
            <person name="Kobayashi H."/>
            <person name="Maekawa T."/>
        </authorList>
    </citation>
    <scope>NUCLEOTIDE SEQUENCE [LARGE SCALE GENOMIC DNA]</scope>
    <source>
        <strain evidence="6 7">SIID29052-01</strain>
    </source>
</reference>
<comment type="subcellular location">
    <subcellularLocation>
        <location evidence="4">Cytoplasm</location>
    </subcellularLocation>
</comment>
<keyword evidence="6" id="KW-0282">Flagellum</keyword>
<dbReference type="InterPro" id="IPR003775">
    <property type="entry name" value="Flagellar_assembly_factor_FliW"/>
</dbReference>
<evidence type="ECO:0000256" key="1">
    <source>
        <dbReference type="ARBA" id="ARBA00022490"/>
    </source>
</evidence>
<gene>
    <name evidence="4 6" type="primary">fliW</name>
    <name evidence="6" type="ORF">NNJEOMEG_00521</name>
</gene>
<keyword evidence="3 4" id="KW-0810">Translation regulation</keyword>
<comment type="similarity">
    <text evidence="4">Belongs to the FliW family.</text>
</comment>
<dbReference type="GO" id="GO:0005737">
    <property type="term" value="C:cytoplasm"/>
    <property type="evidence" value="ECO:0007669"/>
    <property type="project" value="UniProtKB-SubCell"/>
</dbReference>
<comment type="caution">
    <text evidence="6">The sequence shown here is derived from an EMBL/GenBank/DDBJ whole genome shotgun (WGS) entry which is preliminary data.</text>
</comment>
<dbReference type="GO" id="GO:0006417">
    <property type="term" value="P:regulation of translation"/>
    <property type="evidence" value="ECO:0007669"/>
    <property type="project" value="UniProtKB-KW"/>
</dbReference>
<sequence length="169" mass="18779">MAKKQDRVIQSRIGALSVPPERVLHFPRGLIGFEQEREFTLVQIREDSPFVILQSMNDPRLGLMVADPYSFIQDYDVVVGEAERKILRIDNIRQVLVLVTVTIPPGRPQDTTLNLTGPVVINREDRVGLQVPQVDAKYPTHYRPGEPLEPAGKAQGQGGDAASGQDTQD</sequence>
<keyword evidence="7" id="KW-1185">Reference proteome</keyword>
<dbReference type="InterPro" id="IPR024046">
    <property type="entry name" value="Flagellar_assmbl_FliW_dom_sf"/>
</dbReference>
<dbReference type="EMBL" id="BLTE01000001">
    <property type="protein sequence ID" value="GFK92695.1"/>
    <property type="molecule type" value="Genomic_DNA"/>
</dbReference>
<evidence type="ECO:0000313" key="7">
    <source>
        <dbReference type="Proteomes" id="UP000494245"/>
    </source>
</evidence>
<feature type="region of interest" description="Disordered" evidence="5">
    <location>
        <begin position="132"/>
        <end position="169"/>
    </location>
</feature>
<dbReference type="Proteomes" id="UP000494245">
    <property type="component" value="Unassembled WGS sequence"/>
</dbReference>
<keyword evidence="2 4" id="KW-1005">Bacterial flagellum biogenesis</keyword>
<dbReference type="HAMAP" id="MF_01185">
    <property type="entry name" value="FliW"/>
    <property type="match status" value="1"/>
</dbReference>
<evidence type="ECO:0000256" key="3">
    <source>
        <dbReference type="ARBA" id="ARBA00022845"/>
    </source>
</evidence>
<comment type="function">
    <text evidence="4">Acts as an anti-CsrA protein, binds CsrA and prevents it from repressing translation of its target genes, one of which is flagellin. Binds to flagellin and participates in the assembly of the flagellum.</text>
</comment>
<dbReference type="Pfam" id="PF02623">
    <property type="entry name" value="FliW"/>
    <property type="match status" value="1"/>
</dbReference>
<reference evidence="6 7" key="1">
    <citation type="submission" date="2020-04" db="EMBL/GenBank/DDBJ databases">
        <authorList>
            <consortium name="Desulfovibrio sp. FSS-1 genome sequencing consortium"/>
            <person name="Shimoshige H."/>
            <person name="Kobayashi H."/>
            <person name="Maekawa T."/>
        </authorList>
    </citation>
    <scope>NUCLEOTIDE SEQUENCE [LARGE SCALE GENOMIC DNA]</scope>
    <source>
        <strain evidence="6 7">SIID29052-01</strain>
    </source>
</reference>
<dbReference type="SUPFAM" id="SSF141457">
    <property type="entry name" value="BH3618-like"/>
    <property type="match status" value="1"/>
</dbReference>
<evidence type="ECO:0000313" key="6">
    <source>
        <dbReference type="EMBL" id="GFK92695.1"/>
    </source>
</evidence>
<name>A0A6V8LWN9_9BACT</name>
<comment type="subunit">
    <text evidence="4">Interacts with translational regulator CsrA and flagellin(s).</text>
</comment>
<evidence type="ECO:0000256" key="5">
    <source>
        <dbReference type="SAM" id="MobiDB-lite"/>
    </source>
</evidence>
<dbReference type="Gene3D" id="2.30.290.10">
    <property type="entry name" value="BH3618-like"/>
    <property type="match status" value="1"/>
</dbReference>
<evidence type="ECO:0000256" key="4">
    <source>
        <dbReference type="HAMAP-Rule" id="MF_01185"/>
    </source>
</evidence>
<dbReference type="RefSeq" id="WP_173080979.1">
    <property type="nucleotide sequence ID" value="NZ_BLTE01000001.1"/>
</dbReference>
<organism evidence="6 7">
    <name type="scientific">Fundidesulfovibrio magnetotacticus</name>
    <dbReference type="NCBI Taxonomy" id="2730080"/>
    <lineage>
        <taxon>Bacteria</taxon>
        <taxon>Pseudomonadati</taxon>
        <taxon>Thermodesulfobacteriota</taxon>
        <taxon>Desulfovibrionia</taxon>
        <taxon>Desulfovibrionales</taxon>
        <taxon>Desulfovibrionaceae</taxon>
        <taxon>Fundidesulfovibrio</taxon>
    </lineage>
</organism>